<dbReference type="Proteomes" id="UP000008820">
    <property type="component" value="Chromosome 3"/>
</dbReference>
<reference evidence="1" key="2">
    <citation type="submission" date="2020-05" db="UniProtKB">
        <authorList>
            <consortium name="EnsemblMetazoa"/>
        </authorList>
    </citation>
    <scope>IDENTIFICATION</scope>
    <source>
        <strain evidence="1">LVP_AGWG</strain>
    </source>
</reference>
<dbReference type="AlphaFoldDB" id="A0A6I8U832"/>
<reference evidence="1 2" key="1">
    <citation type="submission" date="2017-06" db="EMBL/GenBank/DDBJ databases">
        <title>Aedes aegypti genome working group (AGWG) sequencing and assembly.</title>
        <authorList>
            <consortium name="Aedes aegypti Genome Working Group (AGWG)"/>
            <person name="Matthews B.J."/>
        </authorList>
    </citation>
    <scope>NUCLEOTIDE SEQUENCE [LARGE SCALE GENOMIC DNA]</scope>
    <source>
        <strain evidence="1 2">LVP_AGWG</strain>
    </source>
</reference>
<dbReference type="EnsemblMetazoa" id="AAEL026802-RB">
    <property type="protein sequence ID" value="AAEL026802-PB"/>
    <property type="gene ID" value="AAEL026802"/>
</dbReference>
<protein>
    <submittedName>
        <fullName evidence="1">Uncharacterized protein</fullName>
    </submittedName>
</protein>
<proteinExistence type="predicted"/>
<accession>A0A6I8U832</accession>
<organism evidence="1 2">
    <name type="scientific">Aedes aegypti</name>
    <name type="common">Yellowfever mosquito</name>
    <name type="synonym">Culex aegypti</name>
    <dbReference type="NCBI Taxonomy" id="7159"/>
    <lineage>
        <taxon>Eukaryota</taxon>
        <taxon>Metazoa</taxon>
        <taxon>Ecdysozoa</taxon>
        <taxon>Arthropoda</taxon>
        <taxon>Hexapoda</taxon>
        <taxon>Insecta</taxon>
        <taxon>Pterygota</taxon>
        <taxon>Neoptera</taxon>
        <taxon>Endopterygota</taxon>
        <taxon>Diptera</taxon>
        <taxon>Nematocera</taxon>
        <taxon>Culicoidea</taxon>
        <taxon>Culicidae</taxon>
        <taxon>Culicinae</taxon>
        <taxon>Aedini</taxon>
        <taxon>Aedes</taxon>
        <taxon>Stegomyia</taxon>
    </lineage>
</organism>
<evidence type="ECO:0000313" key="1">
    <source>
        <dbReference type="EnsemblMetazoa" id="AAEL026802-PB"/>
    </source>
</evidence>
<gene>
    <name evidence="1" type="primary">110678811</name>
</gene>
<keyword evidence="2" id="KW-1185">Reference proteome</keyword>
<evidence type="ECO:0000313" key="2">
    <source>
        <dbReference type="Proteomes" id="UP000008820"/>
    </source>
</evidence>
<name>A0A6I8U832_AEDAE</name>
<dbReference type="InParanoid" id="A0A6I8U832"/>
<sequence>MARQLSVTIVILILNCVMILGAPTREDVSIQPTAGIDNQTNLSAKLSVKRSADQNTVRKVILDDQEIEIVKAILYGFVESNGVNYQVFNEDIANGNYQNINNLNHFTSAPLPPLQQGFPGAAGAAGASAGAFGGAGASAGSFGGAPDDSPSQIDSKLCLSLCGRK</sequence>